<evidence type="ECO:0000313" key="2">
    <source>
        <dbReference type="Proteomes" id="UP000797356"/>
    </source>
</evidence>
<keyword evidence="2" id="KW-1185">Reference proteome</keyword>
<dbReference type="Proteomes" id="UP000797356">
    <property type="component" value="Chromosome 2"/>
</dbReference>
<organism evidence="1 2">
    <name type="scientific">Cocos nucifera</name>
    <name type="common">Coconut palm</name>
    <dbReference type="NCBI Taxonomy" id="13894"/>
    <lineage>
        <taxon>Eukaryota</taxon>
        <taxon>Viridiplantae</taxon>
        <taxon>Streptophyta</taxon>
        <taxon>Embryophyta</taxon>
        <taxon>Tracheophyta</taxon>
        <taxon>Spermatophyta</taxon>
        <taxon>Magnoliopsida</taxon>
        <taxon>Liliopsida</taxon>
        <taxon>Arecaceae</taxon>
        <taxon>Arecoideae</taxon>
        <taxon>Cocoseae</taxon>
        <taxon>Attaleinae</taxon>
        <taxon>Cocos</taxon>
    </lineage>
</organism>
<accession>A0A8K0MWY6</accession>
<gene>
    <name evidence="1" type="ORF">COCNU_02G008410</name>
</gene>
<sequence>MLKGILKNSSSNLIFLERQVKALCIHPFTRNKENQSPVATKEIDAQIKKRNASEKPWQLHVHHKVNIHHSPND</sequence>
<protein>
    <submittedName>
        <fullName evidence="1">Uncharacterized protein</fullName>
    </submittedName>
</protein>
<dbReference type="EMBL" id="CM017873">
    <property type="protein sequence ID" value="KAG1330873.1"/>
    <property type="molecule type" value="Genomic_DNA"/>
</dbReference>
<name>A0A8K0MWY6_COCNU</name>
<proteinExistence type="predicted"/>
<reference evidence="1" key="1">
    <citation type="journal article" date="2017" name="Gigascience">
        <title>The genome draft of coconut (Cocos nucifera).</title>
        <authorList>
            <person name="Xiao Y."/>
            <person name="Xu P."/>
            <person name="Fan H."/>
            <person name="Baudouin L."/>
            <person name="Xia W."/>
            <person name="Bocs S."/>
            <person name="Xu J."/>
            <person name="Li Q."/>
            <person name="Guo A."/>
            <person name="Zhou L."/>
            <person name="Li J."/>
            <person name="Wu Y."/>
            <person name="Ma Z."/>
            <person name="Armero A."/>
            <person name="Issali A.E."/>
            <person name="Liu N."/>
            <person name="Peng M."/>
            <person name="Yang Y."/>
        </authorList>
    </citation>
    <scope>NUCLEOTIDE SEQUENCE</scope>
    <source>
        <tissue evidence="1">Spear leaf of Hainan Tall coconut</tissue>
    </source>
</reference>
<evidence type="ECO:0000313" key="1">
    <source>
        <dbReference type="EMBL" id="KAG1330873.1"/>
    </source>
</evidence>
<reference evidence="1" key="2">
    <citation type="submission" date="2019-07" db="EMBL/GenBank/DDBJ databases">
        <authorList>
            <person name="Yang Y."/>
            <person name="Bocs S."/>
            <person name="Baudouin L."/>
        </authorList>
    </citation>
    <scope>NUCLEOTIDE SEQUENCE</scope>
    <source>
        <tissue evidence="1">Spear leaf of Hainan Tall coconut</tissue>
    </source>
</reference>
<comment type="caution">
    <text evidence="1">The sequence shown here is derived from an EMBL/GenBank/DDBJ whole genome shotgun (WGS) entry which is preliminary data.</text>
</comment>
<dbReference type="AlphaFoldDB" id="A0A8K0MWY6"/>